<dbReference type="PROSITE" id="PS51450">
    <property type="entry name" value="LRR"/>
    <property type="match status" value="1"/>
</dbReference>
<accession>A0A9X1HBB5</accession>
<dbReference type="SUPFAM" id="SSF52058">
    <property type="entry name" value="L domain-like"/>
    <property type="match status" value="4"/>
</dbReference>
<evidence type="ECO:0000313" key="7">
    <source>
        <dbReference type="Proteomes" id="UP001139366"/>
    </source>
</evidence>
<feature type="chain" id="PRO_5040834201" evidence="4">
    <location>
        <begin position="19"/>
        <end position="1516"/>
    </location>
</feature>
<dbReference type="InterPro" id="IPR001611">
    <property type="entry name" value="Leu-rich_rpt"/>
</dbReference>
<comment type="caution">
    <text evidence="6">The sequence shown here is derived from an EMBL/GenBank/DDBJ whole genome shotgun (WGS) entry which is preliminary data.</text>
</comment>
<name>A0A9X1HBB5_9FLAO</name>
<organism evidence="6 7">
    <name type="scientific">Flavobacterium potami</name>
    <dbReference type="NCBI Taxonomy" id="2872310"/>
    <lineage>
        <taxon>Bacteria</taxon>
        <taxon>Pseudomonadati</taxon>
        <taxon>Bacteroidota</taxon>
        <taxon>Flavobacteriia</taxon>
        <taxon>Flavobacteriales</taxon>
        <taxon>Flavobacteriaceae</taxon>
        <taxon>Flavobacterium</taxon>
    </lineage>
</organism>
<dbReference type="NCBIfam" id="TIGR04183">
    <property type="entry name" value="Por_Secre_tail"/>
    <property type="match status" value="1"/>
</dbReference>
<dbReference type="GO" id="GO:0035591">
    <property type="term" value="F:signaling adaptor activity"/>
    <property type="evidence" value="ECO:0007669"/>
    <property type="project" value="TreeGrafter"/>
</dbReference>
<feature type="signal peptide" evidence="4">
    <location>
        <begin position="1"/>
        <end position="18"/>
    </location>
</feature>
<reference evidence="6 7" key="1">
    <citation type="journal article" date="2023" name="Antonie Van Leeuwenhoek">
        <title>Flavobacterium potami sp. nov., a multi-metal resistance genes harbouring bacterium isolated from shallow river silt.</title>
        <authorList>
            <person name="Li S."/>
            <person name="Mao S."/>
            <person name="Mu W."/>
            <person name="Guo B."/>
            <person name="Li C."/>
            <person name="Zhu Q."/>
            <person name="Hou X."/>
            <person name="Zhao Y."/>
            <person name="Wei S."/>
            <person name="Liu H."/>
            <person name="Liu A."/>
        </authorList>
    </citation>
    <scope>NUCLEOTIDE SEQUENCE [LARGE SCALE GENOMIC DNA]</scope>
    <source>
        <strain evidence="6 7">17A</strain>
    </source>
</reference>
<keyword evidence="2 4" id="KW-0732">Signal</keyword>
<keyword evidence="3" id="KW-0677">Repeat</keyword>
<dbReference type="PANTHER" id="PTHR47566:SF1">
    <property type="entry name" value="PROTEIN NUD1"/>
    <property type="match status" value="1"/>
</dbReference>
<dbReference type="PANTHER" id="PTHR47566">
    <property type="match status" value="1"/>
</dbReference>
<dbReference type="InterPro" id="IPR052574">
    <property type="entry name" value="CDIRP"/>
</dbReference>
<proteinExistence type="predicted"/>
<gene>
    <name evidence="6" type="ORF">K6T82_14340</name>
</gene>
<keyword evidence="7" id="KW-1185">Reference proteome</keyword>
<sequence>MKTKLLLLLLLANFSLYAQTTAIPDLNFEKKLISLGIDTGTPDGQILTSKISTITTLNISSSNISNLTGIEGFTALKDLDCSENRLITSVNLSKNIALEKASFIRCPLTSLDVTSNINLVDLNFATGGSTPGQEGSGSITILDLSKNPKLKILNCSNHKIASLNLSSNLLLENLDCGGTSIKSLDLSQNLALKKLSINNALFLKTIDLAKNTNLTTLDIGYSVLESINLTKNTALTYFYSRSAFDLQQIDLRNGKNSLITSANLNIKASPNLSCVLVDDVAFAETNWTGSKDYWTKFSTICETPKYTLIPDVEFEKVLILQGLDARLDGKVLTAAISGVKALNYRYTNYQKIRDLTGIEDFSSLETLETPGVKMTKLDVSKNTALKYLNCSAENLTNLDLSNNKNLITVDCTSNKIASLDLSNNTQLQELNFSSNNITEINLANNKDLTKLVMDRNSLSNIDLSNNLKLETLVFGGSFTNIDLSSHTALTYVVAYNSNITSLDLKKNTLLDKLKIEETKISTLDLSLNKKLTDLYISNNNILTEVNLQNGNNTLLTAINTKNNTHLDCIIVDDVDYSNTNWINKNNWTKYGLVCATDYTLIPDQEFEKALIERNLDLILDGKISTALAAEIKYLDLQQYSKISDLTGIEAFTSIETLLTPVNSENLKTLNLNQNTALKILTLNNSKITSLDLSKNKALTKLELTNNKYLGELNLQNQNNNLISSSNLNLTNNATLACILVDDVTYSNANWTAQKDSWASYTKTCSEQKYTLIPDLEFEKALIANGIDNIEDGKVLTARIAVEKTIDYRYSNYSKITDLTGIEDFTALEVLNTPSSITKLNVTKNTALKTLNCNGINLTSIDLANNKNLVNLNCSGNNLGTINLSSNTALETLNLNGTSLTSLDIQNNTKLTSLNISYNFNFKNINLSKNTNLETLTAYMTGIETIDVSTNTKLITIDFSNGRLTTLDVSNNPFLTSLTCQNNALKSLNLKNGKNNLFGTNLNFKGNSALTCIQVDDIAYSNSKWSTYKDAAATYNVDCTPYTLIPDSNFEDKLIALKIDKDGKNGKVATASIASVTSLDVSSSLIKDLTGIQDFTSLKVLNCSTNQLTSLNPASNPLLTELNVSNNKLTALDINKNLALTVLDCSYNTLTTLQVDKNTALVNLNVSNNTLTTFDVSKNQKLTALNVSNNNLSSLNVKNGFNVNMDWFSVNFTKNASLGCIQVDNAKYSNDEWNGKLDKTSFFTENCGSYTLIPDSNFEDQLIALKIDIDGKNGKVLTSTIATVKDLNVQLSDIKDLTGIEDFAALEYLNCQFNLLTSLNVSKNTKLIELYTHGNDLTTLDLSTNTALTTLYANKNKITALDLSKNSKLVYINVTENALKTLNLKNGNNINFTGALLNKNTALTCISVDNPAFATSSGVFFKDATASYSANCTLGIEDSIFNKAVLYPNPTKGEVSINNIALEKATVYNSLGQLVKTFVFDNGETNNIIDLAGLPRGVYYVYLINGDDASAKKIIVE</sequence>
<dbReference type="InterPro" id="IPR032675">
    <property type="entry name" value="LRR_dom_sf"/>
</dbReference>
<dbReference type="RefSeq" id="WP_223706885.1">
    <property type="nucleotide sequence ID" value="NZ_JAINUY010000004.1"/>
</dbReference>
<dbReference type="InterPro" id="IPR026444">
    <property type="entry name" value="Secre_tail"/>
</dbReference>
<dbReference type="EMBL" id="JAINUY010000004">
    <property type="protein sequence ID" value="MBZ4035951.1"/>
    <property type="molecule type" value="Genomic_DNA"/>
</dbReference>
<keyword evidence="1" id="KW-0433">Leucine-rich repeat</keyword>
<feature type="domain" description="Secretion system C-terminal sorting" evidence="5">
    <location>
        <begin position="1445"/>
        <end position="1515"/>
    </location>
</feature>
<dbReference type="Proteomes" id="UP001139366">
    <property type="component" value="Unassembled WGS sequence"/>
</dbReference>
<evidence type="ECO:0000256" key="1">
    <source>
        <dbReference type="ARBA" id="ARBA00022614"/>
    </source>
</evidence>
<evidence type="ECO:0000313" key="6">
    <source>
        <dbReference type="EMBL" id="MBZ4035951.1"/>
    </source>
</evidence>
<evidence type="ECO:0000256" key="4">
    <source>
        <dbReference type="SAM" id="SignalP"/>
    </source>
</evidence>
<evidence type="ECO:0000256" key="2">
    <source>
        <dbReference type="ARBA" id="ARBA00022729"/>
    </source>
</evidence>
<protein>
    <submittedName>
        <fullName evidence="6">T9SS type A sorting domain-containing protein</fullName>
    </submittedName>
</protein>
<evidence type="ECO:0000256" key="3">
    <source>
        <dbReference type="ARBA" id="ARBA00022737"/>
    </source>
</evidence>
<evidence type="ECO:0000259" key="5">
    <source>
        <dbReference type="Pfam" id="PF18962"/>
    </source>
</evidence>
<dbReference type="Gene3D" id="3.80.10.10">
    <property type="entry name" value="Ribonuclease Inhibitor"/>
    <property type="match status" value="6"/>
</dbReference>
<dbReference type="Pfam" id="PF18962">
    <property type="entry name" value="Por_Secre_tail"/>
    <property type="match status" value="1"/>
</dbReference>